<organism evidence="2 3">
    <name type="scientific">Bacillus phage G</name>
    <dbReference type="NCBI Taxonomy" id="2884420"/>
    <lineage>
        <taxon>Viruses</taxon>
        <taxon>Duplodnaviria</taxon>
        <taxon>Heunggongvirae</taxon>
        <taxon>Uroviricota</taxon>
        <taxon>Caudoviricetes</taxon>
        <taxon>Donellivirus</taxon>
        <taxon>Donellivirus gee</taxon>
    </lineage>
</organism>
<keyword evidence="3" id="KW-1185">Reference proteome</keyword>
<dbReference type="RefSeq" id="YP_009015322.1">
    <property type="nucleotide sequence ID" value="NC_023719.1"/>
</dbReference>
<evidence type="ECO:0000313" key="2">
    <source>
        <dbReference type="EMBL" id="AEO93282.1"/>
    </source>
</evidence>
<feature type="compositionally biased region" description="Low complexity" evidence="1">
    <location>
        <begin position="146"/>
        <end position="163"/>
    </location>
</feature>
<evidence type="ECO:0000313" key="3">
    <source>
        <dbReference type="Proteomes" id="UP000009273"/>
    </source>
</evidence>
<name>G3MB81_9CAUD</name>
<feature type="compositionally biased region" description="Polar residues" evidence="1">
    <location>
        <begin position="136"/>
        <end position="145"/>
    </location>
</feature>
<feature type="region of interest" description="Disordered" evidence="1">
    <location>
        <begin position="259"/>
        <end position="335"/>
    </location>
</feature>
<sequence>MKNKSVSSSNKGFAGWIEDFITGLANKEANLNNQNTEEEVLAEINLKDLDKVVWKEESFGVHFDEKGASLINEFGNVVRTLQDCKTIEEVDKQLNSSEVIVASDEGFDDEEEDLTIELDKIANSLAEENVEMTNTTPEHVDNSQNTVVPEQTEQVNQTEQTTTASTEDETEKVEEKEDDAVIAAIADGFEQLEANVAALTERLALIEQEYARNPVIEDISTNSNEEEVKHFTETADETAKNIANENAVDITSPAGRVELSNQSKETSEVQDIVTQDTPKTTENVELTTEESTEQELKQEDSEAVEEVKEEKPEENKEEEKTANTQDNEDIEEEPKVEKLAGVAEKIFQKGICPESGEELVKSKTVGNFLGVYSTAGVEYAVDLNSGEIFKYLK</sequence>
<protein>
    <submittedName>
        <fullName evidence="2">Gp11</fullName>
    </submittedName>
</protein>
<dbReference type="KEGG" id="vg:18563230"/>
<evidence type="ECO:0000256" key="1">
    <source>
        <dbReference type="SAM" id="MobiDB-lite"/>
    </source>
</evidence>
<feature type="compositionally biased region" description="Polar residues" evidence="1">
    <location>
        <begin position="272"/>
        <end position="284"/>
    </location>
</feature>
<proteinExistence type="predicted"/>
<accession>G3MB81</accession>
<feature type="region of interest" description="Disordered" evidence="1">
    <location>
        <begin position="136"/>
        <end position="175"/>
    </location>
</feature>
<dbReference type="EMBL" id="JN638751">
    <property type="protein sequence ID" value="AEO93282.1"/>
    <property type="molecule type" value="Genomic_DNA"/>
</dbReference>
<reference evidence="2 3" key="1">
    <citation type="submission" date="2011-09" db="EMBL/GenBank/DDBJ databases">
        <authorList>
            <person name="Pope W.H."/>
            <person name="Pedulla M.L."/>
            <person name="Ford M.E."/>
            <person name="Peebles C.L."/>
            <person name="Hatfull G.H."/>
            <person name="Hendrix R.W."/>
        </authorList>
    </citation>
    <scope>NUCLEOTIDE SEQUENCE [LARGE SCALE GENOMIC DNA]</scope>
    <source>
        <strain evidence="2">G</strain>
    </source>
</reference>
<gene>
    <name evidence="2" type="primary">11</name>
    <name evidence="2" type="ORF">G_11</name>
</gene>
<feature type="compositionally biased region" description="Basic and acidic residues" evidence="1">
    <location>
        <begin position="294"/>
        <end position="321"/>
    </location>
</feature>
<dbReference type="GeneID" id="18563230"/>
<feature type="compositionally biased region" description="Acidic residues" evidence="1">
    <location>
        <begin position="166"/>
        <end position="175"/>
    </location>
</feature>
<dbReference type="Proteomes" id="UP000009273">
    <property type="component" value="Segment"/>
</dbReference>